<keyword evidence="5 6" id="KW-0472">Membrane</keyword>
<dbReference type="InterPro" id="IPR005496">
    <property type="entry name" value="Integral_membrane_TerC"/>
</dbReference>
<keyword evidence="4 6" id="KW-1133">Transmembrane helix</keyword>
<dbReference type="PANTHER" id="PTHR30238">
    <property type="entry name" value="MEMBRANE BOUND PREDICTED REDOX MODULATOR"/>
    <property type="match status" value="1"/>
</dbReference>
<sequence>MEIFTAAGFSALLQVIAIDLVLAGDNAIVIGLAAAGLPAEQRKKAILIGVLAATVLRICFAAVTVQLLLIVGLLLAGGILLLWVCWKMWRELRTSHADELEATEALSDTDFDADHAVAGKTPRKTLGQAALQIVVADVSMSLDNVLAVAGAARDHFSVLIIGLVLSIALMGLAASFIARLLYRHRWIAYIGLLIILYVALDMVYRGALEVWPHVNNAVS</sequence>
<evidence type="ECO:0000256" key="6">
    <source>
        <dbReference type="SAM" id="Phobius"/>
    </source>
</evidence>
<protein>
    <submittedName>
        <fullName evidence="7">YjbE family integral membrane protein</fullName>
    </submittedName>
</protein>
<feature type="transmembrane region" description="Helical" evidence="6">
    <location>
        <begin position="69"/>
        <end position="86"/>
    </location>
</feature>
<proteinExistence type="inferred from homology"/>
<dbReference type="RefSeq" id="WP_145716333.1">
    <property type="nucleotide sequence ID" value="NZ_BSPF01000131.1"/>
</dbReference>
<gene>
    <name evidence="7" type="ORF">IQ26_01970</name>
</gene>
<keyword evidence="3 6" id="KW-0812">Transmembrane</keyword>
<evidence type="ECO:0000256" key="1">
    <source>
        <dbReference type="ARBA" id="ARBA00004141"/>
    </source>
</evidence>
<dbReference type="Proteomes" id="UP000317122">
    <property type="component" value="Unassembled WGS sequence"/>
</dbReference>
<accession>A0A562P443</accession>
<evidence type="ECO:0000256" key="3">
    <source>
        <dbReference type="ARBA" id="ARBA00022692"/>
    </source>
</evidence>
<evidence type="ECO:0000256" key="2">
    <source>
        <dbReference type="ARBA" id="ARBA00007511"/>
    </source>
</evidence>
<evidence type="ECO:0000313" key="7">
    <source>
        <dbReference type="EMBL" id="TWI39121.1"/>
    </source>
</evidence>
<feature type="transmembrane region" description="Helical" evidence="6">
    <location>
        <begin position="158"/>
        <end position="179"/>
    </location>
</feature>
<dbReference type="OrthoDB" id="9807970at2"/>
<evidence type="ECO:0000313" key="8">
    <source>
        <dbReference type="Proteomes" id="UP000317122"/>
    </source>
</evidence>
<keyword evidence="8" id="KW-1185">Reference proteome</keyword>
<organism evidence="7 8">
    <name type="scientific">Mesorhizobium tianshanense</name>
    <dbReference type="NCBI Taxonomy" id="39844"/>
    <lineage>
        <taxon>Bacteria</taxon>
        <taxon>Pseudomonadati</taxon>
        <taxon>Pseudomonadota</taxon>
        <taxon>Alphaproteobacteria</taxon>
        <taxon>Hyphomicrobiales</taxon>
        <taxon>Phyllobacteriaceae</taxon>
        <taxon>Mesorhizobium</taxon>
    </lineage>
</organism>
<feature type="transmembrane region" description="Helical" evidence="6">
    <location>
        <begin position="12"/>
        <end position="33"/>
    </location>
</feature>
<dbReference type="EMBL" id="VLKT01000010">
    <property type="protein sequence ID" value="TWI39121.1"/>
    <property type="molecule type" value="Genomic_DNA"/>
</dbReference>
<reference evidence="7 8" key="1">
    <citation type="journal article" date="2015" name="Stand. Genomic Sci.">
        <title>Genomic Encyclopedia of Bacterial and Archaeal Type Strains, Phase III: the genomes of soil and plant-associated and newly described type strains.</title>
        <authorList>
            <person name="Whitman W.B."/>
            <person name="Woyke T."/>
            <person name="Klenk H.P."/>
            <person name="Zhou Y."/>
            <person name="Lilburn T.G."/>
            <person name="Beck B.J."/>
            <person name="De Vos P."/>
            <person name="Vandamme P."/>
            <person name="Eisen J.A."/>
            <person name="Garrity G."/>
            <person name="Hugenholtz P."/>
            <person name="Kyrpides N.C."/>
        </authorList>
    </citation>
    <scope>NUCLEOTIDE SEQUENCE [LARGE SCALE GENOMIC DNA]</scope>
    <source>
        <strain evidence="7 8">CGMCC 1.2546</strain>
    </source>
</reference>
<feature type="transmembrane region" description="Helical" evidence="6">
    <location>
        <begin position="186"/>
        <end position="204"/>
    </location>
</feature>
<dbReference type="AlphaFoldDB" id="A0A562P443"/>
<comment type="subcellular location">
    <subcellularLocation>
        <location evidence="1">Membrane</location>
        <topology evidence="1">Multi-pass membrane protein</topology>
    </subcellularLocation>
</comment>
<evidence type="ECO:0000256" key="5">
    <source>
        <dbReference type="ARBA" id="ARBA00023136"/>
    </source>
</evidence>
<evidence type="ECO:0000256" key="4">
    <source>
        <dbReference type="ARBA" id="ARBA00022989"/>
    </source>
</evidence>
<dbReference type="PANTHER" id="PTHR30238:SF4">
    <property type="entry name" value="SLL1022 PROTEIN"/>
    <property type="match status" value="1"/>
</dbReference>
<comment type="similarity">
    <text evidence="2">Belongs to the TerC family.</text>
</comment>
<dbReference type="NCBIfam" id="TIGR03717">
    <property type="entry name" value="R_switched_YjbE"/>
    <property type="match status" value="1"/>
</dbReference>
<dbReference type="InterPro" id="IPR022301">
    <property type="entry name" value="Integral_membrane_YjbE"/>
</dbReference>
<dbReference type="Pfam" id="PF03741">
    <property type="entry name" value="TerC"/>
    <property type="match status" value="1"/>
</dbReference>
<name>A0A562P443_9HYPH</name>
<comment type="caution">
    <text evidence="7">The sequence shown here is derived from an EMBL/GenBank/DDBJ whole genome shotgun (WGS) entry which is preliminary data.</text>
</comment>
<dbReference type="GO" id="GO:0016020">
    <property type="term" value="C:membrane"/>
    <property type="evidence" value="ECO:0007669"/>
    <property type="project" value="UniProtKB-SubCell"/>
</dbReference>